<dbReference type="Proteomes" id="UP000481861">
    <property type="component" value="Unassembled WGS sequence"/>
</dbReference>
<reference evidence="1 2" key="1">
    <citation type="submission" date="2020-01" db="EMBL/GenBank/DDBJ databases">
        <authorList>
            <consortium name="DOE Joint Genome Institute"/>
            <person name="Haridas S."/>
            <person name="Albert R."/>
            <person name="Binder M."/>
            <person name="Bloem J."/>
            <person name="Labutti K."/>
            <person name="Salamov A."/>
            <person name="Andreopoulos B."/>
            <person name="Baker S.E."/>
            <person name="Barry K."/>
            <person name="Bills G."/>
            <person name="Bluhm B.H."/>
            <person name="Cannon C."/>
            <person name="Castanera R."/>
            <person name="Culley D.E."/>
            <person name="Daum C."/>
            <person name="Ezra D."/>
            <person name="Gonzalez J.B."/>
            <person name="Henrissat B."/>
            <person name="Kuo A."/>
            <person name="Liang C."/>
            <person name="Lipzen A."/>
            <person name="Lutzoni F."/>
            <person name="Magnuson J."/>
            <person name="Mondo S."/>
            <person name="Nolan M."/>
            <person name="Ohm R."/>
            <person name="Pangilinan J."/>
            <person name="Park H.-J.H."/>
            <person name="Ramirez L."/>
            <person name="Alfaro M."/>
            <person name="Sun H."/>
            <person name="Tritt A."/>
            <person name="Yoshinaga Y."/>
            <person name="Zwiers L.-H.L."/>
            <person name="Turgeon B.G."/>
            <person name="Goodwin S.B."/>
            <person name="Spatafora J.W."/>
            <person name="Crous P.W."/>
            <person name="Grigoriev I.V."/>
        </authorList>
    </citation>
    <scope>NUCLEOTIDE SEQUENCE [LARGE SCALE GENOMIC DNA]</scope>
    <source>
        <strain evidence="1 2">CBS 611.86</strain>
    </source>
</reference>
<comment type="caution">
    <text evidence="1">The sequence shown here is derived from an EMBL/GenBank/DDBJ whole genome shotgun (WGS) entry which is preliminary data.</text>
</comment>
<dbReference type="OrthoDB" id="3733501at2759"/>
<dbReference type="AlphaFoldDB" id="A0A7C8IA32"/>
<dbReference type="EMBL" id="JAADJZ010000006">
    <property type="protein sequence ID" value="KAF2874429.1"/>
    <property type="molecule type" value="Genomic_DNA"/>
</dbReference>
<organism evidence="1 2">
    <name type="scientific">Massariosphaeria phaeospora</name>
    <dbReference type="NCBI Taxonomy" id="100035"/>
    <lineage>
        <taxon>Eukaryota</taxon>
        <taxon>Fungi</taxon>
        <taxon>Dikarya</taxon>
        <taxon>Ascomycota</taxon>
        <taxon>Pezizomycotina</taxon>
        <taxon>Dothideomycetes</taxon>
        <taxon>Pleosporomycetidae</taxon>
        <taxon>Pleosporales</taxon>
        <taxon>Pleosporales incertae sedis</taxon>
        <taxon>Massariosphaeria</taxon>
    </lineage>
</organism>
<sequence length="195" mass="22744">MVVSETYVKYHLPLRCYRGLLQVYRRTYHEYKRLIQHKAAAKQLAYELDITFSHGRPYFSLTWVLFPGLSPRINAMSINIDLRVREPFRDGRSDVSIPHDHELLHLREDSPDNFAEQLFDYLAILLKIEARGIHTTMQNTLRTNAKTLDAYDAKECSKLCPLIQIGSLQFATEGKVWGEGHNMVLADTDFKWLQF</sequence>
<evidence type="ECO:0000313" key="1">
    <source>
        <dbReference type="EMBL" id="KAF2874429.1"/>
    </source>
</evidence>
<gene>
    <name evidence="1" type="ORF">BDV95DRAFT_627110</name>
</gene>
<evidence type="ECO:0000313" key="2">
    <source>
        <dbReference type="Proteomes" id="UP000481861"/>
    </source>
</evidence>
<name>A0A7C8IA32_9PLEO</name>
<protein>
    <submittedName>
        <fullName evidence="1">Uncharacterized protein</fullName>
    </submittedName>
</protein>
<accession>A0A7C8IA32</accession>
<keyword evidence="2" id="KW-1185">Reference proteome</keyword>
<proteinExistence type="predicted"/>